<evidence type="ECO:0000313" key="1">
    <source>
        <dbReference type="EMBL" id="KZC11723.1"/>
    </source>
</evidence>
<evidence type="ECO:0000313" key="2">
    <source>
        <dbReference type="Proteomes" id="UP000076502"/>
    </source>
</evidence>
<keyword evidence="2" id="KW-1185">Reference proteome</keyword>
<name>A0A154PIU5_DUFNO</name>
<dbReference type="AlphaFoldDB" id="A0A154PIU5"/>
<dbReference type="OrthoDB" id="10064757at2759"/>
<reference evidence="1 2" key="1">
    <citation type="submission" date="2015-07" db="EMBL/GenBank/DDBJ databases">
        <title>The genome of Dufourea novaeangliae.</title>
        <authorList>
            <person name="Pan H."/>
            <person name="Kapheim K."/>
        </authorList>
    </citation>
    <scope>NUCLEOTIDE SEQUENCE [LARGE SCALE GENOMIC DNA]</scope>
    <source>
        <strain evidence="1">0120121106</strain>
        <tissue evidence="1">Whole body</tissue>
    </source>
</reference>
<sequence length="577" mass="67275">MIKEHEVMHCMMKNSMQYNNTILPSIKAYAIVATAEIENLINVDWKSETALSCYNAIKKIACYYLHGSDPDVEIPSDIVFNLSNKLSSLDDKHIQKLMQYLIIVKNKLNNTKPYDRLIKQLSVECLKRFFCFNTPQMFLTLDAFYQLQEYNCDYVWRALRKLGSKTQKFSGPNIVQYLFYLGMCRVPDIQMFEIECCLDEHISEITVDEIGIASRGFFMSQRRLQNKSLMTNIMKKLETNINSISSISIGAIMKLIRYSDYCHIVPLFQELLVSLRPQIPNLQLYAVTHISHAMGSLRVYDEILMDNIITRIQQDYDAARLKDIERIIYALCTVTPYRKYHDVCHELFKPIALTYNTTYSQEIQYFPKTLIRILVFLANKNIYSEELSEYVLNPQLVHSIYCNNIRNLTNELLILCCSIKIELPNYKGPQLNDNIYNFIFLCKVHLQKHIKEILQMTKIINSLNLLQQEKLKIDVHTSHILPHYYSPEIIICFDKDNKLVPVKPILSDMPNGTIKRVDTDDLQNIKWKILFLLSSKCEVLGQNGYIGSMYQKFRHLKAIGYTPIAVICFGLRMINNN</sequence>
<organism evidence="1 2">
    <name type="scientific">Dufourea novaeangliae</name>
    <name type="common">Sweat bee</name>
    <dbReference type="NCBI Taxonomy" id="178035"/>
    <lineage>
        <taxon>Eukaryota</taxon>
        <taxon>Metazoa</taxon>
        <taxon>Ecdysozoa</taxon>
        <taxon>Arthropoda</taxon>
        <taxon>Hexapoda</taxon>
        <taxon>Insecta</taxon>
        <taxon>Pterygota</taxon>
        <taxon>Neoptera</taxon>
        <taxon>Endopterygota</taxon>
        <taxon>Hymenoptera</taxon>
        <taxon>Apocrita</taxon>
        <taxon>Aculeata</taxon>
        <taxon>Apoidea</taxon>
        <taxon>Anthophila</taxon>
        <taxon>Halictidae</taxon>
        <taxon>Rophitinae</taxon>
        <taxon>Dufourea</taxon>
    </lineage>
</organism>
<protein>
    <submittedName>
        <fullName evidence="1">FAST kinase domain-containing protein 5</fullName>
    </submittedName>
</protein>
<keyword evidence="1" id="KW-0418">Kinase</keyword>
<accession>A0A154PIU5</accession>
<gene>
    <name evidence="1" type="ORF">WN55_03563</name>
</gene>
<dbReference type="Proteomes" id="UP000076502">
    <property type="component" value="Unassembled WGS sequence"/>
</dbReference>
<keyword evidence="1" id="KW-0808">Transferase</keyword>
<proteinExistence type="predicted"/>
<dbReference type="GO" id="GO:0016301">
    <property type="term" value="F:kinase activity"/>
    <property type="evidence" value="ECO:0007669"/>
    <property type="project" value="UniProtKB-KW"/>
</dbReference>
<dbReference type="EMBL" id="KQ434926">
    <property type="protein sequence ID" value="KZC11723.1"/>
    <property type="molecule type" value="Genomic_DNA"/>
</dbReference>